<comment type="caution">
    <text evidence="1">The sequence shown here is derived from an EMBL/GenBank/DDBJ whole genome shotgun (WGS) entry which is preliminary data.</text>
</comment>
<dbReference type="AlphaFoldDB" id="A0A4V1KFZ3"/>
<dbReference type="InterPro" id="IPR041073">
    <property type="entry name" value="MobL"/>
</dbReference>
<dbReference type="Pfam" id="PF18555">
    <property type="entry name" value="MobL"/>
    <property type="match status" value="1"/>
</dbReference>
<dbReference type="NCBIfam" id="NF041498">
    <property type="entry name" value="MobP2"/>
    <property type="match status" value="1"/>
</dbReference>
<proteinExistence type="predicted"/>
<reference evidence="1 2" key="1">
    <citation type="submission" date="2019-01" db="EMBL/GenBank/DDBJ databases">
        <title>The genome sequence of Lactobacillus crispatus L49.</title>
        <authorList>
            <person name="Zhong J."/>
            <person name="Zhang J."/>
        </authorList>
    </citation>
    <scope>NUCLEOTIDE SEQUENCE [LARGE SCALE GENOMIC DNA]</scope>
    <source>
        <strain evidence="1 2">L49</strain>
    </source>
</reference>
<dbReference type="InterPro" id="IPR048101">
    <property type="entry name" value="MobP2"/>
</dbReference>
<evidence type="ECO:0000313" key="1">
    <source>
        <dbReference type="EMBL" id="RXF56786.1"/>
    </source>
</evidence>
<dbReference type="EMBL" id="SCLX01000080">
    <property type="protein sequence ID" value="RXF56786.1"/>
    <property type="molecule type" value="Genomic_DNA"/>
</dbReference>
<sequence length="538" mass="63330">MGRPAIILTSKFSVPSSRKAFGRYVGYIARKEALEEKEFLTAEEKDELSRVKKQVRKLNQENNFTRVKSEEHSEREAAAEKLMEKRNFFDLNDKEFDKYLGYMVRIDALNQKKNETGLNTKEQTELERIGQAASKLSEIHPTKEKVLDGVFSSDKDIVQLKDLDYIREQLNEGQENNSVLWQDVVSFDNSFLKKKGILSSTTGILNEEELQKATKKMQSIFQKEMDPPLNEMYWVASIHRNTDNVHIHIATVEKDPRRKIINREGISQPKGRRPQKIIDHMKSGFANELIGSSEMTKELSQRRQAIREAIQVNLTSQVEQPTFQAEINQFVRALPESRREWFYNKLDKNQKKMSDHLVDELLKYNSDFQKYKDLVWKMQDDRQDLYGKSKRENKNYAINQLYGKEGIYARNGNALLADLRKIDKQANHNQRHRINFKDKVDPNEYIQSALKEIRKDTTIQNNKIKSNDDYTLHSHIIKRRKNLKGHIYLKKPFISQSQIRKIKSNQEKVFEKTNADIETKKNLREFEKLQNEVERELE</sequence>
<gene>
    <name evidence="1" type="ORF">ERD32_10180</name>
</gene>
<protein>
    <submittedName>
        <fullName evidence="1">Uncharacterized protein</fullName>
    </submittedName>
</protein>
<organism evidence="1 2">
    <name type="scientific">Lactobacillus crispatus</name>
    <dbReference type="NCBI Taxonomy" id="47770"/>
    <lineage>
        <taxon>Bacteria</taxon>
        <taxon>Bacillati</taxon>
        <taxon>Bacillota</taxon>
        <taxon>Bacilli</taxon>
        <taxon>Lactobacillales</taxon>
        <taxon>Lactobacillaceae</taxon>
        <taxon>Lactobacillus</taxon>
    </lineage>
</organism>
<dbReference type="RefSeq" id="WP_005728983.1">
    <property type="nucleotide sequence ID" value="NZ_CAZZQD010000001.1"/>
</dbReference>
<name>A0A4V1KFZ3_9LACO</name>
<evidence type="ECO:0000313" key="2">
    <source>
        <dbReference type="Proteomes" id="UP000289808"/>
    </source>
</evidence>
<accession>A0A4V1KFZ3</accession>
<dbReference type="Proteomes" id="UP000289808">
    <property type="component" value="Unassembled WGS sequence"/>
</dbReference>